<evidence type="ECO:0000256" key="7">
    <source>
        <dbReference type="ARBA" id="ARBA00023136"/>
    </source>
</evidence>
<dbReference type="FunFam" id="1.10.287.70:FF:000082">
    <property type="entry name" value="Cytochrome c oxidase subunit 3"/>
    <property type="match status" value="1"/>
</dbReference>
<feature type="transmembrane region" description="Helical" evidence="10">
    <location>
        <begin position="87"/>
        <end position="110"/>
    </location>
</feature>
<dbReference type="EMBL" id="MG720066">
    <property type="protein sequence ID" value="QBO60691.1"/>
    <property type="molecule type" value="Genomic_DNA"/>
</dbReference>
<dbReference type="GO" id="GO:0005743">
    <property type="term" value="C:mitochondrial inner membrane"/>
    <property type="evidence" value="ECO:0007669"/>
    <property type="project" value="UniProtKB-SubCell"/>
</dbReference>
<dbReference type="PANTHER" id="PTHR11403:SF7">
    <property type="entry name" value="CYTOCHROME C OXIDASE SUBUNIT 3"/>
    <property type="match status" value="1"/>
</dbReference>
<keyword evidence="7 10" id="KW-0472">Membrane</keyword>
<comment type="function">
    <text evidence="9">Component of the cytochrome c oxidase, the last enzyme in the mitochondrial electron transport chain which drives oxidative phosphorylation. The respiratory chain contains 3 multisubunit complexes succinate dehydrogenase (complex II, CII), ubiquinol-cytochrome c oxidoreductase (cytochrome b-c1 complex, complex III, CIII) and cytochrome c oxidase (complex IV, CIV), that cooperate to transfer electrons derived from NADH and succinate to molecular oxygen, creating an electrochemical gradient over the inner membrane that drives transmembrane transport and the ATP synthase. Cytochrome c oxidase is the component of the respiratory chain that catalyzes the reduction of oxygen to water. Electrons originating from reduced cytochrome c in the intermembrane space (IMS) are transferred via the dinuclear copper A center (CU(A)) of subunit 2 and heme A of subunit 1 to the active site in subunit 1, a binuclear center (BNC) formed by heme A3 and copper B (CU(B)). The BNC reduces molecular oxygen to 2 water molecules using 4 electrons from cytochrome c in the IMS and 4 protons from the mitochondrial matrix.</text>
</comment>
<evidence type="ECO:0000256" key="6">
    <source>
        <dbReference type="ARBA" id="ARBA00022989"/>
    </source>
</evidence>
<feature type="transmembrane region" description="Helical" evidence="10">
    <location>
        <begin position="137"/>
        <end position="155"/>
    </location>
</feature>
<dbReference type="AlphaFoldDB" id="A0A482G5J4"/>
<protein>
    <recommendedName>
        <fullName evidence="3 9">Cytochrome c oxidase subunit 3</fullName>
    </recommendedName>
</protein>
<dbReference type="PANTHER" id="PTHR11403">
    <property type="entry name" value="CYTOCHROME C OXIDASE SUBUNIT III"/>
    <property type="match status" value="1"/>
</dbReference>
<dbReference type="InterPro" id="IPR000298">
    <property type="entry name" value="Cyt_c_oxidase-like_su3"/>
</dbReference>
<reference evidence="12" key="1">
    <citation type="journal article" date="2018" name="Mitochondrial DNA Part B Resour">
        <title>The complete mitochondrial genomes of five lichenized fungi in the genus Usnea (Ascomycota: Parmeliaceae).</title>
        <authorList>
            <person name="Funk E.R."/>
            <person name="Adams A.N."/>
            <person name="Spotten S.M."/>
            <person name="Van Hove R.A."/>
            <person name="Whittington K.T."/>
            <person name="Keepers K.G."/>
            <person name="Pogoda C.S."/>
            <person name="Lendemer J.C."/>
            <person name="Tripp E.A."/>
            <person name="Kane N.C."/>
        </authorList>
    </citation>
    <scope>NUCLEOTIDE SEQUENCE</scope>
</reference>
<dbReference type="InterPro" id="IPR024791">
    <property type="entry name" value="Cyt_c/ubiquinol_Oxase_su3"/>
</dbReference>
<evidence type="ECO:0000256" key="2">
    <source>
        <dbReference type="ARBA" id="ARBA00010581"/>
    </source>
</evidence>
<evidence type="ECO:0000256" key="9">
    <source>
        <dbReference type="RuleBase" id="RU003375"/>
    </source>
</evidence>
<dbReference type="Gene3D" id="1.10.287.70">
    <property type="match status" value="1"/>
</dbReference>
<comment type="similarity">
    <text evidence="2 9">Belongs to the cytochrome c oxidase subunit 3 family.</text>
</comment>
<proteinExistence type="inferred from homology"/>
<keyword evidence="6 10" id="KW-1133">Transmembrane helix</keyword>
<geneLocation type="mitochondrion" evidence="12"/>
<evidence type="ECO:0000313" key="12">
    <source>
        <dbReference type="EMBL" id="QBO60691.1"/>
    </source>
</evidence>
<dbReference type="GO" id="GO:0004129">
    <property type="term" value="F:cytochrome-c oxidase activity"/>
    <property type="evidence" value="ECO:0007669"/>
    <property type="project" value="UniProtKB-EC"/>
</dbReference>
<dbReference type="SUPFAM" id="SSF81452">
    <property type="entry name" value="Cytochrome c oxidase subunit III-like"/>
    <property type="match status" value="1"/>
</dbReference>
<evidence type="ECO:0000259" key="11">
    <source>
        <dbReference type="PROSITE" id="PS50253"/>
    </source>
</evidence>
<gene>
    <name evidence="12" type="primary">cox3</name>
</gene>
<dbReference type="GO" id="GO:0045277">
    <property type="term" value="C:respiratory chain complex IV"/>
    <property type="evidence" value="ECO:0007669"/>
    <property type="project" value="UniProtKB-ARBA"/>
</dbReference>
<evidence type="ECO:0000256" key="1">
    <source>
        <dbReference type="ARBA" id="ARBA00004448"/>
    </source>
</evidence>
<keyword evidence="5" id="KW-1278">Translocase</keyword>
<accession>A0A482G5J4</accession>
<dbReference type="GO" id="GO:0006123">
    <property type="term" value="P:mitochondrial electron transport, cytochrome c to oxygen"/>
    <property type="evidence" value="ECO:0007669"/>
    <property type="project" value="TreeGrafter"/>
</dbReference>
<dbReference type="PROSITE" id="PS50253">
    <property type="entry name" value="COX3"/>
    <property type="match status" value="1"/>
</dbReference>
<sequence length="285" mass="31938">MTNLVRSSFQAHPFHLVSPSPWPIFTCISLLSLTTSGVLTMHGFSLAQDFVYMALTLVVASMSFWFRDVISEATYLGNHTLAVQRGLNMGVALFIVSEALFFLAIFWTFFHSALSPAVEMGAQWPPMGIDSVNPFELPLLNTVLLLSSGFTVTYAHHSLIQGNRSGVLYGLVLTVILALIFTSLQGVEYTVSSFTLSDSTYGSCFYFGTGFHGLTRLDRNCLHRCRVMKSTSLSLHWEPSSRLRIFYTVLTFCGCCMVNPLRIYLLLRILVIDPPPRWWCHIGVR</sequence>
<evidence type="ECO:0000256" key="4">
    <source>
        <dbReference type="ARBA" id="ARBA00022692"/>
    </source>
</evidence>
<feature type="transmembrane region" description="Helical" evidence="10">
    <location>
        <begin position="21"/>
        <end position="44"/>
    </location>
</feature>
<comment type="catalytic activity">
    <reaction evidence="8">
        <text>4 Fe(II)-[cytochrome c] + O2 + 8 H(+)(in) = 4 Fe(III)-[cytochrome c] + 2 H2O + 4 H(+)(out)</text>
        <dbReference type="Rhea" id="RHEA:11436"/>
        <dbReference type="Rhea" id="RHEA-COMP:10350"/>
        <dbReference type="Rhea" id="RHEA-COMP:14399"/>
        <dbReference type="ChEBI" id="CHEBI:15377"/>
        <dbReference type="ChEBI" id="CHEBI:15378"/>
        <dbReference type="ChEBI" id="CHEBI:15379"/>
        <dbReference type="ChEBI" id="CHEBI:29033"/>
        <dbReference type="ChEBI" id="CHEBI:29034"/>
        <dbReference type="EC" id="7.1.1.9"/>
    </reaction>
    <physiologicalReaction direction="left-to-right" evidence="8">
        <dbReference type="Rhea" id="RHEA:11437"/>
    </physiologicalReaction>
</comment>
<name>A0A482G5J4_9LECA</name>
<dbReference type="Gene3D" id="1.20.120.80">
    <property type="entry name" value="Cytochrome c oxidase, subunit III, four-helix bundle"/>
    <property type="match status" value="1"/>
</dbReference>
<organism evidence="12">
    <name type="scientific">Usnea subgracilis</name>
    <dbReference type="NCBI Taxonomy" id="2250278"/>
    <lineage>
        <taxon>Eukaryota</taxon>
        <taxon>Fungi</taxon>
        <taxon>Dikarya</taxon>
        <taxon>Ascomycota</taxon>
        <taxon>Pezizomycotina</taxon>
        <taxon>Lecanoromycetes</taxon>
        <taxon>OSLEUM clade</taxon>
        <taxon>Lecanoromycetidae</taxon>
        <taxon>Lecanorales</taxon>
        <taxon>Lecanorineae</taxon>
        <taxon>Parmeliaceae</taxon>
        <taxon>Usnea</taxon>
    </lineage>
</organism>
<keyword evidence="4 9" id="KW-0812">Transmembrane</keyword>
<feature type="transmembrane region" description="Helical" evidence="10">
    <location>
        <begin position="50"/>
        <end position="66"/>
    </location>
</feature>
<dbReference type="InterPro" id="IPR013833">
    <property type="entry name" value="Cyt_c_oxidase_su3_a-hlx"/>
</dbReference>
<evidence type="ECO:0000256" key="8">
    <source>
        <dbReference type="ARBA" id="ARBA00049512"/>
    </source>
</evidence>
<keyword evidence="9 12" id="KW-0496">Mitochondrion</keyword>
<feature type="transmembrane region" description="Helical" evidence="10">
    <location>
        <begin position="167"/>
        <end position="187"/>
    </location>
</feature>
<feature type="domain" description="Heme-copper oxidase subunit III family profile" evidence="11">
    <location>
        <begin position="10"/>
        <end position="214"/>
    </location>
</feature>
<dbReference type="InterPro" id="IPR035973">
    <property type="entry name" value="Cyt_c_oxidase_su3-like_sf"/>
</dbReference>
<feature type="transmembrane region" description="Helical" evidence="10">
    <location>
        <begin position="245"/>
        <end position="267"/>
    </location>
</feature>
<comment type="subcellular location">
    <subcellularLocation>
        <location evidence="1">Mitochondrion inner membrane</location>
        <topology evidence="1">Multi-pass membrane protein</topology>
    </subcellularLocation>
</comment>
<dbReference type="InterPro" id="IPR033945">
    <property type="entry name" value="Cyt_c_oxase_su3_dom"/>
</dbReference>
<dbReference type="Pfam" id="PF00510">
    <property type="entry name" value="COX3"/>
    <property type="match status" value="1"/>
</dbReference>
<dbReference type="CDD" id="cd01665">
    <property type="entry name" value="Cyt_c_Oxidase_III"/>
    <property type="match status" value="1"/>
</dbReference>
<evidence type="ECO:0000256" key="3">
    <source>
        <dbReference type="ARBA" id="ARBA00015944"/>
    </source>
</evidence>
<evidence type="ECO:0000256" key="5">
    <source>
        <dbReference type="ARBA" id="ARBA00022967"/>
    </source>
</evidence>
<evidence type="ECO:0000256" key="10">
    <source>
        <dbReference type="SAM" id="Phobius"/>
    </source>
</evidence>